<evidence type="ECO:0000256" key="3">
    <source>
        <dbReference type="ARBA" id="ARBA00022630"/>
    </source>
</evidence>
<dbReference type="PANTHER" id="PTHR11530">
    <property type="entry name" value="D-AMINO ACID OXIDASE"/>
    <property type="match status" value="1"/>
</dbReference>
<dbReference type="PANTHER" id="PTHR11530:SF11">
    <property type="entry name" value="D-ASPARTATE OXIDASE"/>
    <property type="match status" value="1"/>
</dbReference>
<keyword evidence="5" id="KW-0560">Oxidoreductase</keyword>
<dbReference type="InterPro" id="IPR006076">
    <property type="entry name" value="FAD-dep_OxRdtase"/>
</dbReference>
<dbReference type="AlphaFoldDB" id="A0A0L7T573"/>
<dbReference type="RefSeq" id="WP_052898959.1">
    <property type="nucleotide sequence ID" value="NZ_JRXE01000010.1"/>
</dbReference>
<comment type="similarity">
    <text evidence="2">Belongs to the DAMOX/DASOX family.</text>
</comment>
<evidence type="ECO:0000256" key="4">
    <source>
        <dbReference type="ARBA" id="ARBA00022827"/>
    </source>
</evidence>
<comment type="cofactor">
    <cofactor evidence="1">
        <name>FAD</name>
        <dbReference type="ChEBI" id="CHEBI:57692"/>
    </cofactor>
</comment>
<sequence>MSHWSVIGSGVSGLCIATMLAKHGEKLEVITAEHHCPASHWAGGMLAPYCEGESAPEQVVNWGQRSADWWQQHVSGVERQGTLVVAPPRDSMELTRFASMTRAHQWVSPGDIEDRLSGRFSRGLWFPSEAHLDPRHALKELRDKLLQSGIRFHSGKPTGKVIDCRGMQAIDALPDLRAVRGEMLILHSPEIHFSRPIRLLHPRFPCYLVPRTEGRFMLGATMVESNDSGPITARATMELLSAAYAIDPAFAEAKIVETGSGLRPSWRNNLPEIRYRDGVFYLNGMFRHGFLLAPIMAEKLIQQLAQETQH</sequence>
<protein>
    <recommendedName>
        <fullName evidence="7">D-amino-acid oxidase</fullName>
        <ecNumber evidence="6">1.4.3.3</ecNumber>
    </recommendedName>
</protein>
<evidence type="ECO:0000313" key="10">
    <source>
        <dbReference type="EMBL" id="KOC90495.1"/>
    </source>
</evidence>
<dbReference type="InterPro" id="IPR036188">
    <property type="entry name" value="FAD/NAD-bd_sf"/>
</dbReference>
<dbReference type="Gene3D" id="3.50.50.60">
    <property type="entry name" value="FAD/NAD(P)-binding domain"/>
    <property type="match status" value="2"/>
</dbReference>
<reference evidence="12 13" key="1">
    <citation type="journal article" date="2015" name="Int. J. Syst. Evol. Microbiol.">
        <title>Erwinia iniecta sp. nov., isolated from Russian wheat aphids (Diuraphis noxia).</title>
        <authorList>
            <person name="Campillo T."/>
            <person name="Luna E."/>
            <person name="Portier P."/>
            <person name="Fischer-Le Saux M."/>
            <person name="Lapitan N."/>
            <person name="Tisserat N.A."/>
            <person name="Leach J.E."/>
        </authorList>
    </citation>
    <scope>NUCLEOTIDE SEQUENCE [LARGE SCALE GENOMIC DNA]</scope>
    <source>
        <strain evidence="10 13">B120</strain>
        <strain evidence="11 12">B149</strain>
    </source>
</reference>
<dbReference type="OrthoDB" id="9790035at2"/>
<organism evidence="10 13">
    <name type="scientific">Winslowiella iniecta</name>
    <dbReference type="NCBI Taxonomy" id="1560201"/>
    <lineage>
        <taxon>Bacteria</taxon>
        <taxon>Pseudomonadati</taxon>
        <taxon>Pseudomonadota</taxon>
        <taxon>Gammaproteobacteria</taxon>
        <taxon>Enterobacterales</taxon>
        <taxon>Erwiniaceae</taxon>
        <taxon>Winslowiella</taxon>
    </lineage>
</organism>
<dbReference type="STRING" id="1560201.NG42_09025"/>
<dbReference type="GO" id="GO:0003884">
    <property type="term" value="F:D-amino-acid oxidase activity"/>
    <property type="evidence" value="ECO:0007669"/>
    <property type="project" value="UniProtKB-EC"/>
</dbReference>
<dbReference type="EMBL" id="JRXE01000010">
    <property type="protein sequence ID" value="KOC90495.1"/>
    <property type="molecule type" value="Genomic_DNA"/>
</dbReference>
<feature type="domain" description="FAD dependent oxidoreductase" evidence="9">
    <location>
        <begin position="6"/>
        <end position="301"/>
    </location>
</feature>
<evidence type="ECO:0000256" key="8">
    <source>
        <dbReference type="ARBA" id="ARBA00049547"/>
    </source>
</evidence>
<dbReference type="Pfam" id="PF01266">
    <property type="entry name" value="DAO"/>
    <property type="match status" value="1"/>
</dbReference>
<name>A0A0L7T573_9GAMM</name>
<comment type="caution">
    <text evidence="10">The sequence shown here is derived from an EMBL/GenBank/DDBJ whole genome shotgun (WGS) entry which is preliminary data.</text>
</comment>
<dbReference type="GO" id="GO:0071949">
    <property type="term" value="F:FAD binding"/>
    <property type="evidence" value="ECO:0007669"/>
    <property type="project" value="InterPro"/>
</dbReference>
<dbReference type="EMBL" id="JRXF01000012">
    <property type="protein sequence ID" value="KOC93626.1"/>
    <property type="molecule type" value="Genomic_DNA"/>
</dbReference>
<dbReference type="Gene3D" id="3.30.9.10">
    <property type="entry name" value="D-Amino Acid Oxidase, subunit A, domain 2"/>
    <property type="match status" value="2"/>
</dbReference>
<evidence type="ECO:0000256" key="2">
    <source>
        <dbReference type="ARBA" id="ARBA00006730"/>
    </source>
</evidence>
<dbReference type="InterPro" id="IPR023209">
    <property type="entry name" value="DAO"/>
</dbReference>
<dbReference type="SUPFAM" id="SSF54373">
    <property type="entry name" value="FAD-linked reductases, C-terminal domain"/>
    <property type="match status" value="1"/>
</dbReference>
<keyword evidence="4" id="KW-0274">FAD</keyword>
<dbReference type="Proteomes" id="UP000036851">
    <property type="component" value="Unassembled WGS sequence"/>
</dbReference>
<evidence type="ECO:0000313" key="13">
    <source>
        <dbReference type="Proteomes" id="UP000037088"/>
    </source>
</evidence>
<keyword evidence="3" id="KW-0285">Flavoprotein</keyword>
<evidence type="ECO:0000256" key="5">
    <source>
        <dbReference type="ARBA" id="ARBA00023002"/>
    </source>
</evidence>
<dbReference type="SUPFAM" id="SSF51971">
    <property type="entry name" value="Nucleotide-binding domain"/>
    <property type="match status" value="1"/>
</dbReference>
<dbReference type="PATRIC" id="fig|1560201.3.peg.1916"/>
<dbReference type="GO" id="GO:0046416">
    <property type="term" value="P:D-amino acid metabolic process"/>
    <property type="evidence" value="ECO:0007669"/>
    <property type="project" value="InterPro"/>
</dbReference>
<evidence type="ECO:0000259" key="9">
    <source>
        <dbReference type="Pfam" id="PF01266"/>
    </source>
</evidence>
<gene>
    <name evidence="10" type="ORF">NG42_09025</name>
    <name evidence="11" type="ORF">NG43_09040</name>
</gene>
<keyword evidence="13" id="KW-1185">Reference proteome</keyword>
<accession>A0A0L7T573</accession>
<evidence type="ECO:0000313" key="12">
    <source>
        <dbReference type="Proteomes" id="UP000036851"/>
    </source>
</evidence>
<dbReference type="Proteomes" id="UP000037088">
    <property type="component" value="Unassembled WGS sequence"/>
</dbReference>
<evidence type="ECO:0000256" key="6">
    <source>
        <dbReference type="ARBA" id="ARBA00039101"/>
    </source>
</evidence>
<evidence type="ECO:0000313" key="11">
    <source>
        <dbReference type="EMBL" id="KOC93626.1"/>
    </source>
</evidence>
<dbReference type="EC" id="1.4.3.3" evidence="6"/>
<evidence type="ECO:0000256" key="1">
    <source>
        <dbReference type="ARBA" id="ARBA00001974"/>
    </source>
</evidence>
<proteinExistence type="inferred from homology"/>
<evidence type="ECO:0000256" key="7">
    <source>
        <dbReference type="ARBA" id="ARBA00039751"/>
    </source>
</evidence>
<comment type="catalytic activity">
    <reaction evidence="8">
        <text>a D-alpha-amino acid + O2 + H2O = a 2-oxocarboxylate + H2O2 + NH4(+)</text>
        <dbReference type="Rhea" id="RHEA:21816"/>
        <dbReference type="ChEBI" id="CHEBI:15377"/>
        <dbReference type="ChEBI" id="CHEBI:15379"/>
        <dbReference type="ChEBI" id="CHEBI:16240"/>
        <dbReference type="ChEBI" id="CHEBI:28938"/>
        <dbReference type="ChEBI" id="CHEBI:35179"/>
        <dbReference type="ChEBI" id="CHEBI:59871"/>
        <dbReference type="EC" id="1.4.3.3"/>
    </reaction>
    <physiologicalReaction direction="left-to-right" evidence="8">
        <dbReference type="Rhea" id="RHEA:21817"/>
    </physiologicalReaction>
</comment>